<name>A0AA39WY71_9PEZI</name>
<sequence length="818" mass="91165">MSGDSRARPWQPDVASAGFWPQMSGQLPALAPLAPSRQSTAIPGWPQNHAAAASAQPPPATASSSRKRKAPTLRDTDWEPKRARVTQLYIEENVTIARLREALSEEFHFQPTERQIMSRIQKWGLDKKVKPAESLFMSRKLKHRRTHEPEKPDYVFTVRGKMQPPEKRERWEKRMGASQGVFSPCSVPATPDDVSYKTPEGSNSILNTPTLPTSVPMHPFINQPSTPSPNGPIGPAFPLAATPSLVANTQFGIITSPPLFPTPSPFFSTPRPLADTHINGLSLPGSPMASTPGLVADTGFEGASPAPWNDDVHEVICAITGPDSAFESPPETASGYFMLQKQAEDLERKISALELSHGNNSAPALEAMSGLFSNLWEQGRYKSAERLGRQILLGHRERGETERTASTLADLADVFLQQEYLQRAERAATKALGMLPEASGRESFTAFRSRLTLGKLQSKQGRFEKAKETFLSLLELIDRLPIPARLRMKQRIIIMSSMSFIAGFQGRLGQAEQWATKSVELSTREQVDDIKVGLYARGRLTFVWLVQARYDEARKMALECIVQCEKFHGPEHQSTASWMAALGRTYTGLGQWEEAQSCLRASASVRRKVLNHGHLEVLQALTDMLYMYVEQEVWDQAQIVLTEYRPALHEDLRVHANVRILEAAIVDGRGQPGQAIEIFPRPALHLKNLEPLFRIYASNIEVRILRNLGRLGESEEFASRTFDTSNQIFGPDHPVTLRSKDNLARTQMAKGATAMAIQSMRECVQSLSSSVGPEHYLTLRSQETLKEWTQSWGQEFDMPVATPQVLDTPMGWEVDDHI</sequence>
<dbReference type="Proteomes" id="UP001175000">
    <property type="component" value="Unassembled WGS sequence"/>
</dbReference>
<reference evidence="3" key="1">
    <citation type="submission" date="2023-06" db="EMBL/GenBank/DDBJ databases">
        <title>Genome-scale phylogeny and comparative genomics of the fungal order Sordariales.</title>
        <authorList>
            <consortium name="Lawrence Berkeley National Laboratory"/>
            <person name="Hensen N."/>
            <person name="Bonometti L."/>
            <person name="Westerberg I."/>
            <person name="Brannstrom I.O."/>
            <person name="Guillou S."/>
            <person name="Cros-Aarteil S."/>
            <person name="Calhoun S."/>
            <person name="Haridas S."/>
            <person name="Kuo A."/>
            <person name="Mondo S."/>
            <person name="Pangilinan J."/>
            <person name="Riley R."/>
            <person name="Labutti K."/>
            <person name="Andreopoulos B."/>
            <person name="Lipzen A."/>
            <person name="Chen C."/>
            <person name="Yanf M."/>
            <person name="Daum C."/>
            <person name="Ng V."/>
            <person name="Clum A."/>
            <person name="Steindorff A."/>
            <person name="Ohm R."/>
            <person name="Martin F."/>
            <person name="Silar P."/>
            <person name="Natvig D."/>
            <person name="Lalanne C."/>
            <person name="Gautier V."/>
            <person name="Ament-Velasquez S.L."/>
            <person name="Kruys A."/>
            <person name="Hutchinson M.I."/>
            <person name="Powell A.J."/>
            <person name="Barry K."/>
            <person name="Miller A.N."/>
            <person name="Grigoriev I.V."/>
            <person name="Debuchy R."/>
            <person name="Gladieux P."/>
            <person name="Thoren M.H."/>
            <person name="Johannesson H."/>
        </authorList>
    </citation>
    <scope>NUCLEOTIDE SEQUENCE</scope>
    <source>
        <strain evidence="3">CBS 606.72</strain>
    </source>
</reference>
<evidence type="ECO:0000313" key="4">
    <source>
        <dbReference type="Proteomes" id="UP001175000"/>
    </source>
</evidence>
<dbReference type="Pfam" id="PF13424">
    <property type="entry name" value="TPR_12"/>
    <property type="match status" value="1"/>
</dbReference>
<comment type="caution">
    <text evidence="3">The sequence shown here is derived from an EMBL/GenBank/DDBJ whole genome shotgun (WGS) entry which is preliminary data.</text>
</comment>
<dbReference type="InterPro" id="IPR011990">
    <property type="entry name" value="TPR-like_helical_dom_sf"/>
</dbReference>
<dbReference type="AlphaFoldDB" id="A0AA39WY71"/>
<dbReference type="Pfam" id="PF14420">
    <property type="entry name" value="Clr5"/>
    <property type="match status" value="1"/>
</dbReference>
<protein>
    <recommendedName>
        <fullName evidence="2">Clr5 domain-containing protein</fullName>
    </recommendedName>
</protein>
<dbReference type="InterPro" id="IPR019734">
    <property type="entry name" value="TPR_rpt"/>
</dbReference>
<feature type="region of interest" description="Disordered" evidence="1">
    <location>
        <begin position="30"/>
        <end position="78"/>
    </location>
</feature>
<evidence type="ECO:0000259" key="2">
    <source>
        <dbReference type="Pfam" id="PF14420"/>
    </source>
</evidence>
<feature type="region of interest" description="Disordered" evidence="1">
    <location>
        <begin position="182"/>
        <end position="203"/>
    </location>
</feature>
<dbReference type="InterPro" id="IPR053137">
    <property type="entry name" value="NLR-like"/>
</dbReference>
<dbReference type="PANTHER" id="PTHR46082:SF6">
    <property type="entry name" value="AAA+ ATPASE DOMAIN-CONTAINING PROTEIN-RELATED"/>
    <property type="match status" value="1"/>
</dbReference>
<dbReference type="Pfam" id="PF13181">
    <property type="entry name" value="TPR_8"/>
    <property type="match status" value="1"/>
</dbReference>
<dbReference type="SMART" id="SM00028">
    <property type="entry name" value="TPR"/>
    <property type="match status" value="4"/>
</dbReference>
<feature type="domain" description="Clr5" evidence="2">
    <location>
        <begin position="75"/>
        <end position="127"/>
    </location>
</feature>
<organism evidence="3 4">
    <name type="scientific">Immersiella caudata</name>
    <dbReference type="NCBI Taxonomy" id="314043"/>
    <lineage>
        <taxon>Eukaryota</taxon>
        <taxon>Fungi</taxon>
        <taxon>Dikarya</taxon>
        <taxon>Ascomycota</taxon>
        <taxon>Pezizomycotina</taxon>
        <taxon>Sordariomycetes</taxon>
        <taxon>Sordariomycetidae</taxon>
        <taxon>Sordariales</taxon>
        <taxon>Lasiosphaeriaceae</taxon>
        <taxon>Immersiella</taxon>
    </lineage>
</organism>
<dbReference type="SUPFAM" id="SSF48452">
    <property type="entry name" value="TPR-like"/>
    <property type="match status" value="2"/>
</dbReference>
<evidence type="ECO:0000313" key="3">
    <source>
        <dbReference type="EMBL" id="KAK0623770.1"/>
    </source>
</evidence>
<dbReference type="PANTHER" id="PTHR46082">
    <property type="entry name" value="ATP/GTP-BINDING PROTEIN-RELATED"/>
    <property type="match status" value="1"/>
</dbReference>
<dbReference type="Gene3D" id="1.25.40.10">
    <property type="entry name" value="Tetratricopeptide repeat domain"/>
    <property type="match status" value="3"/>
</dbReference>
<evidence type="ECO:0000256" key="1">
    <source>
        <dbReference type="SAM" id="MobiDB-lite"/>
    </source>
</evidence>
<accession>A0AA39WY71</accession>
<dbReference type="InterPro" id="IPR025676">
    <property type="entry name" value="Clr5_dom"/>
</dbReference>
<keyword evidence="4" id="KW-1185">Reference proteome</keyword>
<proteinExistence type="predicted"/>
<dbReference type="Pfam" id="PF13374">
    <property type="entry name" value="TPR_10"/>
    <property type="match status" value="1"/>
</dbReference>
<gene>
    <name evidence="3" type="ORF">B0T14DRAFT_602277</name>
</gene>
<dbReference type="EMBL" id="JAULSU010000003">
    <property type="protein sequence ID" value="KAK0623770.1"/>
    <property type="molecule type" value="Genomic_DNA"/>
</dbReference>